<organism evidence="2 3">
    <name type="scientific">Reticulomyxa filosa</name>
    <dbReference type="NCBI Taxonomy" id="46433"/>
    <lineage>
        <taxon>Eukaryota</taxon>
        <taxon>Sar</taxon>
        <taxon>Rhizaria</taxon>
        <taxon>Retaria</taxon>
        <taxon>Foraminifera</taxon>
        <taxon>Monothalamids</taxon>
        <taxon>Reticulomyxidae</taxon>
        <taxon>Reticulomyxa</taxon>
    </lineage>
</organism>
<gene>
    <name evidence="2" type="ORF">RFI_04163</name>
</gene>
<evidence type="ECO:0000313" key="3">
    <source>
        <dbReference type="Proteomes" id="UP000023152"/>
    </source>
</evidence>
<evidence type="ECO:0000256" key="1">
    <source>
        <dbReference type="SAM" id="MobiDB-lite"/>
    </source>
</evidence>
<feature type="compositionally biased region" description="Basic and acidic residues" evidence="1">
    <location>
        <begin position="69"/>
        <end position="85"/>
    </location>
</feature>
<dbReference type="AlphaFoldDB" id="X6P495"/>
<dbReference type="EMBL" id="ASPP01003811">
    <property type="protein sequence ID" value="ETO32943.1"/>
    <property type="molecule type" value="Genomic_DNA"/>
</dbReference>
<keyword evidence="3" id="KW-1185">Reference proteome</keyword>
<evidence type="ECO:0000313" key="2">
    <source>
        <dbReference type="EMBL" id="ETO32943.1"/>
    </source>
</evidence>
<protein>
    <submittedName>
        <fullName evidence="2">Uncharacterized protein</fullName>
    </submittedName>
</protein>
<name>X6P495_RETFI</name>
<proteinExistence type="predicted"/>
<dbReference type="Proteomes" id="UP000023152">
    <property type="component" value="Unassembled WGS sequence"/>
</dbReference>
<comment type="caution">
    <text evidence="2">The sequence shown here is derived from an EMBL/GenBank/DDBJ whole genome shotgun (WGS) entry which is preliminary data.</text>
</comment>
<feature type="region of interest" description="Disordered" evidence="1">
    <location>
        <begin position="58"/>
        <end position="93"/>
    </location>
</feature>
<reference evidence="2 3" key="1">
    <citation type="journal article" date="2013" name="Curr. Biol.">
        <title>The Genome of the Foraminiferan Reticulomyxa filosa.</title>
        <authorList>
            <person name="Glockner G."/>
            <person name="Hulsmann N."/>
            <person name="Schleicher M."/>
            <person name="Noegel A.A."/>
            <person name="Eichinger L."/>
            <person name="Gallinger C."/>
            <person name="Pawlowski J."/>
            <person name="Sierra R."/>
            <person name="Euteneuer U."/>
            <person name="Pillet L."/>
            <person name="Moustafa A."/>
            <person name="Platzer M."/>
            <person name="Groth M."/>
            <person name="Szafranski K."/>
            <person name="Schliwa M."/>
        </authorList>
    </citation>
    <scope>NUCLEOTIDE SEQUENCE [LARGE SCALE GENOMIC DNA]</scope>
</reference>
<sequence length="225" mass="26551">MHEIDILTKWNDINICRCVKGIIVKTRVFFKFIFFPYICISQFKQIISSDDVATSNNNTNSTLAPYKPTNEDTQKLQRPQKERGPRAKKKLKLFQKKHKQEQQMNKMDNSGGDVRSVDEATTLNHWTLGAFVNCIKELLKIKFGICLHKSNAQMKETKQESFKLFLSIREIYFNVKKSHNNDFSIKVYFSEFFVLLFFLIQQMRKSVLIVDFFKLTRKHYLTNSV</sequence>
<accession>X6P495</accession>